<protein>
    <submittedName>
        <fullName evidence="2">Uncharacterized protein</fullName>
    </submittedName>
</protein>
<keyword evidence="3" id="KW-1185">Reference proteome</keyword>
<evidence type="ECO:0000313" key="2">
    <source>
        <dbReference type="EMBL" id="GJJ12891.1"/>
    </source>
</evidence>
<evidence type="ECO:0000256" key="1">
    <source>
        <dbReference type="SAM" id="MobiDB-lite"/>
    </source>
</evidence>
<evidence type="ECO:0000313" key="3">
    <source>
        <dbReference type="Proteomes" id="UP001050691"/>
    </source>
</evidence>
<accession>A0AAV5AKA8</accession>
<dbReference type="EMBL" id="BPWL01000008">
    <property type="protein sequence ID" value="GJJ12891.1"/>
    <property type="molecule type" value="Genomic_DNA"/>
</dbReference>
<comment type="caution">
    <text evidence="2">The sequence shown here is derived from an EMBL/GenBank/DDBJ whole genome shotgun (WGS) entry which is preliminary data.</text>
</comment>
<sequence length="356" mass="38935">MVLTRNTPNSLLQQNKENALLKRTRLGAKHHYKHSHSSSSSSPAITKSTAPVRVTRKPRSRSHLSSSPLPTPSPRDVRKRVSGSEPEMVDVDIDMDMMDVISATPSSSRPAIQLPRTLKKPTFQPINRHAFELLDPELKGVPTDYVIDKLRLMGRGMLQAACTSTAQPPSNRLPRELEVMINDTTNPPPTHVFAVYTQNKKVTLHIGHGIVVAAHCTSLPPLPTPEFDPELSEGLKRSLPVVPLSLPSPNTFPILLGYLYTKQPQSLLNALLPPSQPSLTLSNPHASSSTPTQSNLAQTLARTYTTQALLAHAARVHGLWANMVALGVDDEMIWKIIHFVWGILINALELAAGGAQ</sequence>
<proteinExistence type="predicted"/>
<dbReference type="AlphaFoldDB" id="A0AAV5AKA8"/>
<feature type="region of interest" description="Disordered" evidence="1">
    <location>
        <begin position="28"/>
        <end position="87"/>
    </location>
</feature>
<dbReference type="Proteomes" id="UP001050691">
    <property type="component" value="Unassembled WGS sequence"/>
</dbReference>
<organism evidence="2 3">
    <name type="scientific">Clathrus columnatus</name>
    <dbReference type="NCBI Taxonomy" id="1419009"/>
    <lineage>
        <taxon>Eukaryota</taxon>
        <taxon>Fungi</taxon>
        <taxon>Dikarya</taxon>
        <taxon>Basidiomycota</taxon>
        <taxon>Agaricomycotina</taxon>
        <taxon>Agaricomycetes</taxon>
        <taxon>Phallomycetidae</taxon>
        <taxon>Phallales</taxon>
        <taxon>Clathraceae</taxon>
        <taxon>Clathrus</taxon>
    </lineage>
</organism>
<reference evidence="2" key="1">
    <citation type="submission" date="2021-10" db="EMBL/GenBank/DDBJ databases">
        <title>De novo Genome Assembly of Clathrus columnatus (Basidiomycota, Fungi) Using Illumina and Nanopore Sequence Data.</title>
        <authorList>
            <person name="Ogiso-Tanaka E."/>
            <person name="Itagaki H."/>
            <person name="Hosoya T."/>
            <person name="Hosaka K."/>
        </authorList>
    </citation>
    <scope>NUCLEOTIDE SEQUENCE</scope>
    <source>
        <strain evidence="2">MO-923</strain>
    </source>
</reference>
<gene>
    <name evidence="2" type="ORF">Clacol_007137</name>
</gene>
<name>A0AAV5AKA8_9AGAM</name>